<gene>
    <name evidence="2" type="ORF">FKW77_010508</name>
</gene>
<dbReference type="AlphaFoldDB" id="A0A517KXT4"/>
<keyword evidence="3" id="KW-1185">Reference proteome</keyword>
<dbReference type="Proteomes" id="UP000316270">
    <property type="component" value="Chromosome 1"/>
</dbReference>
<organism evidence="2 3">
    <name type="scientific">Venturia effusa</name>
    <dbReference type="NCBI Taxonomy" id="50376"/>
    <lineage>
        <taxon>Eukaryota</taxon>
        <taxon>Fungi</taxon>
        <taxon>Dikarya</taxon>
        <taxon>Ascomycota</taxon>
        <taxon>Pezizomycotina</taxon>
        <taxon>Dothideomycetes</taxon>
        <taxon>Pleosporomycetidae</taxon>
        <taxon>Venturiales</taxon>
        <taxon>Venturiaceae</taxon>
        <taxon>Venturia</taxon>
    </lineage>
</organism>
<feature type="compositionally biased region" description="Basic and acidic residues" evidence="1">
    <location>
        <begin position="145"/>
        <end position="157"/>
    </location>
</feature>
<evidence type="ECO:0000313" key="2">
    <source>
        <dbReference type="EMBL" id="QDS68189.1"/>
    </source>
</evidence>
<dbReference type="EMBL" id="CP042185">
    <property type="protein sequence ID" value="QDS68189.1"/>
    <property type="molecule type" value="Genomic_DNA"/>
</dbReference>
<proteinExistence type="predicted"/>
<reference evidence="2 3" key="1">
    <citation type="submission" date="2019-07" db="EMBL/GenBank/DDBJ databases">
        <title>Finished genome of Venturia effusa.</title>
        <authorList>
            <person name="Young C.A."/>
            <person name="Cox M.P."/>
            <person name="Ganley A.R.D."/>
            <person name="David W.J."/>
        </authorList>
    </citation>
    <scope>NUCLEOTIDE SEQUENCE [LARGE SCALE GENOMIC DNA]</scope>
    <source>
        <strain evidence="3">albino</strain>
    </source>
</reference>
<feature type="region of interest" description="Disordered" evidence="1">
    <location>
        <begin position="105"/>
        <end position="157"/>
    </location>
</feature>
<name>A0A517KXT4_9PEZI</name>
<sequence>MDPIWLASDYGSPATSEAKPLNTVDYLIYYLARKGKTADEIAHRLSQLPQPESTIAEPLQYAATPGEKVTCNDDIIDTWTAFLKNLDDQHEGHNFTERAVSFTMARSRKNRQEPKSKAEDSLEYHGRRPEVETRKVQGKAMVCGTDEKLTSVGHELE</sequence>
<accession>A0A517KXT4</accession>
<feature type="compositionally biased region" description="Basic and acidic residues" evidence="1">
    <location>
        <begin position="110"/>
        <end position="135"/>
    </location>
</feature>
<evidence type="ECO:0000313" key="3">
    <source>
        <dbReference type="Proteomes" id="UP000316270"/>
    </source>
</evidence>
<protein>
    <submittedName>
        <fullName evidence="2">Uncharacterized protein</fullName>
    </submittedName>
</protein>
<evidence type="ECO:0000256" key="1">
    <source>
        <dbReference type="SAM" id="MobiDB-lite"/>
    </source>
</evidence>